<gene>
    <name evidence="4" type="ORF">RAK27_02790</name>
</gene>
<evidence type="ECO:0000256" key="1">
    <source>
        <dbReference type="ARBA" id="ARBA00023002"/>
    </source>
</evidence>
<comment type="caution">
    <text evidence="4">The sequence shown here is derived from an EMBL/GenBank/DDBJ whole genome shotgun (WGS) entry which is preliminary data.</text>
</comment>
<dbReference type="AlphaFoldDB" id="A0AAW9K2C3"/>
<accession>A0AAW9K2C3</accession>
<dbReference type="SMART" id="SM01003">
    <property type="entry name" value="AlaDh_PNT_N"/>
    <property type="match status" value="1"/>
</dbReference>
<dbReference type="SUPFAM" id="SSF52283">
    <property type="entry name" value="Formate/glycerate dehydrogenase catalytic domain-like"/>
    <property type="match status" value="1"/>
</dbReference>
<dbReference type="SMART" id="SM01002">
    <property type="entry name" value="AlaDh_PNT_C"/>
    <property type="match status" value="1"/>
</dbReference>
<evidence type="ECO:0000313" key="5">
    <source>
        <dbReference type="Proteomes" id="UP001290462"/>
    </source>
</evidence>
<dbReference type="GO" id="GO:0006524">
    <property type="term" value="P:alanine catabolic process"/>
    <property type="evidence" value="ECO:0007669"/>
    <property type="project" value="TreeGrafter"/>
</dbReference>
<dbReference type="GO" id="GO:0000286">
    <property type="term" value="F:alanine dehydrogenase activity"/>
    <property type="evidence" value="ECO:0007669"/>
    <property type="project" value="TreeGrafter"/>
</dbReference>
<feature type="domain" description="Alanine dehydrogenase/pyridine nucleotide transhydrogenase NAD(H)-binding" evidence="2">
    <location>
        <begin position="146"/>
        <end position="265"/>
    </location>
</feature>
<dbReference type="RefSeq" id="WP_056999429.1">
    <property type="nucleotide sequence ID" value="NZ_BJOJ01000055.1"/>
</dbReference>
<organism evidence="4 5">
    <name type="scientific">Carnobacterium maltaromaticum</name>
    <name type="common">Carnobacterium piscicola</name>
    <dbReference type="NCBI Taxonomy" id="2751"/>
    <lineage>
        <taxon>Bacteria</taxon>
        <taxon>Bacillati</taxon>
        <taxon>Bacillota</taxon>
        <taxon>Bacilli</taxon>
        <taxon>Lactobacillales</taxon>
        <taxon>Carnobacteriaceae</taxon>
        <taxon>Carnobacterium</taxon>
    </lineage>
</organism>
<protein>
    <submittedName>
        <fullName evidence="4">N(5)-(Carboxyethyl)ornithine synthase</fullName>
    </submittedName>
</protein>
<dbReference type="InterPro" id="IPR036291">
    <property type="entry name" value="NAD(P)-bd_dom_sf"/>
</dbReference>
<dbReference type="Gene3D" id="3.40.50.720">
    <property type="entry name" value="NAD(P)-binding Rossmann-like Domain"/>
    <property type="match status" value="2"/>
</dbReference>
<evidence type="ECO:0000259" key="2">
    <source>
        <dbReference type="SMART" id="SM01002"/>
    </source>
</evidence>
<dbReference type="InterPro" id="IPR007886">
    <property type="entry name" value="AlaDH/PNT_N"/>
</dbReference>
<feature type="domain" description="Alanine dehydrogenase/pyridine nucleotide transhydrogenase N-terminal" evidence="3">
    <location>
        <begin position="10"/>
        <end position="130"/>
    </location>
</feature>
<dbReference type="Proteomes" id="UP001290462">
    <property type="component" value="Unassembled WGS sequence"/>
</dbReference>
<dbReference type="CDD" id="cd12181">
    <property type="entry name" value="ceo_syn"/>
    <property type="match status" value="1"/>
</dbReference>
<sequence length="323" mass="37017">MRSVKKKTMGFVISHKENEHRRALLPKDIKIIQNPTQLFFEKNYGNVLNIADEEYLALGCQIVSREVALQQDIICEPKIGDAEFLQNLLPGQLIFGWVHAVQNRDITDLLIEQKSSAYAWEKMYYMNRHSYWRNNELAGESGIVHAYLLNGRMPYDTKVAILGRGSTAQGANRILTKLGADVCIYNRNQEALFKKELGDYDVIVNAILWDTTRHDHIIYEKDLKRMKKGAMIIDISCDEHGAIETTLPTTFEDPTYYVDGILHYAVDHTPSIFYQTATAAISEETSKYIDDLIEGNPNPILRDALIIEDGRIMDQDINKFQDR</sequence>
<dbReference type="PANTHER" id="PTHR42795:SF1">
    <property type="entry name" value="ALANINE DEHYDROGENASE"/>
    <property type="match status" value="1"/>
</dbReference>
<name>A0AAW9K2C3_CARML</name>
<evidence type="ECO:0000259" key="3">
    <source>
        <dbReference type="SMART" id="SM01003"/>
    </source>
</evidence>
<dbReference type="EMBL" id="JAVBVO010000002">
    <property type="protein sequence ID" value="MDZ5757577.1"/>
    <property type="molecule type" value="Genomic_DNA"/>
</dbReference>
<dbReference type="GO" id="GO:0047126">
    <property type="term" value="F:N5-(carboxyethyl)ornithine synthase activity"/>
    <property type="evidence" value="ECO:0007669"/>
    <property type="project" value="InterPro"/>
</dbReference>
<keyword evidence="1" id="KW-0560">Oxidoreductase</keyword>
<dbReference type="PANTHER" id="PTHR42795">
    <property type="entry name" value="ALANINE DEHYDROGENASE"/>
    <property type="match status" value="1"/>
</dbReference>
<reference evidence="4" key="1">
    <citation type="submission" date="2023-08" db="EMBL/GenBank/DDBJ databases">
        <title>Genomic characterization of piscicolin 126 produced by Carnobacterium maltaromaticum CM22 strain isolated from salmon (Salmo salar).</title>
        <authorList>
            <person name="Gonzalez-Gragera E."/>
            <person name="Garcia-Lopez J.D."/>
            <person name="Teso-Perez C."/>
            <person name="Gimenez-Hernandez I."/>
            <person name="Peralta-Sanchez J.M."/>
            <person name="Valdivia E."/>
            <person name="Montalban-Lopez M."/>
            <person name="Martin-Platero A.M."/>
            <person name="Banos A."/>
            <person name="Martinez-Bueno M."/>
        </authorList>
    </citation>
    <scope>NUCLEOTIDE SEQUENCE</scope>
    <source>
        <strain evidence="4">CM22</strain>
    </source>
</reference>
<evidence type="ECO:0000313" key="4">
    <source>
        <dbReference type="EMBL" id="MDZ5757577.1"/>
    </source>
</evidence>
<dbReference type="Pfam" id="PF05222">
    <property type="entry name" value="AlaDh_PNT_N"/>
    <property type="match status" value="1"/>
</dbReference>
<dbReference type="InterPro" id="IPR046951">
    <property type="entry name" value="CEOS"/>
</dbReference>
<dbReference type="Pfam" id="PF01262">
    <property type="entry name" value="AlaDh_PNT_C"/>
    <property type="match status" value="1"/>
</dbReference>
<dbReference type="GO" id="GO:0005886">
    <property type="term" value="C:plasma membrane"/>
    <property type="evidence" value="ECO:0007669"/>
    <property type="project" value="TreeGrafter"/>
</dbReference>
<proteinExistence type="predicted"/>
<dbReference type="InterPro" id="IPR007698">
    <property type="entry name" value="AlaDH/PNT_NAD(H)-bd"/>
</dbReference>
<dbReference type="SUPFAM" id="SSF51735">
    <property type="entry name" value="NAD(P)-binding Rossmann-fold domains"/>
    <property type="match status" value="1"/>
</dbReference>